<reference evidence="3" key="1">
    <citation type="journal article" date="2019" name="Int. J. Syst. Evol. Microbiol.">
        <title>The Global Catalogue of Microorganisms (GCM) 10K type strain sequencing project: providing services to taxonomists for standard genome sequencing and annotation.</title>
        <authorList>
            <consortium name="The Broad Institute Genomics Platform"/>
            <consortium name="The Broad Institute Genome Sequencing Center for Infectious Disease"/>
            <person name="Wu L."/>
            <person name="Ma J."/>
        </authorList>
    </citation>
    <scope>NUCLEOTIDE SEQUENCE [LARGE SCALE GENOMIC DNA]</scope>
    <source>
        <strain evidence="3">JCM 16540</strain>
    </source>
</reference>
<feature type="region of interest" description="Disordered" evidence="1">
    <location>
        <begin position="1"/>
        <end position="21"/>
    </location>
</feature>
<evidence type="ECO:0000313" key="3">
    <source>
        <dbReference type="Proteomes" id="UP001500767"/>
    </source>
</evidence>
<accession>A0ABP6XD77</accession>
<dbReference type="PANTHER" id="PTHR30283:SF4">
    <property type="entry name" value="PEROXIDE STRESS RESISTANCE PROTEIN YAAA"/>
    <property type="match status" value="1"/>
</dbReference>
<evidence type="ECO:0000313" key="2">
    <source>
        <dbReference type="EMBL" id="GAA3564408.1"/>
    </source>
</evidence>
<comment type="caution">
    <text evidence="2">The sequence shown here is derived from an EMBL/GenBank/DDBJ whole genome shotgun (WGS) entry which is preliminary data.</text>
</comment>
<gene>
    <name evidence="2" type="primary">yaaA</name>
    <name evidence="2" type="ORF">GCM10022197_20070</name>
</gene>
<dbReference type="InterPro" id="IPR005583">
    <property type="entry name" value="YaaA"/>
</dbReference>
<dbReference type="PANTHER" id="PTHR30283">
    <property type="entry name" value="PEROXIDE STRESS RESPONSE PROTEIN YAAA"/>
    <property type="match status" value="1"/>
</dbReference>
<name>A0ABP6XD77_9ACTN</name>
<keyword evidence="3" id="KW-1185">Reference proteome</keyword>
<dbReference type="EMBL" id="BAAAYR010000002">
    <property type="protein sequence ID" value="GAA3564408.1"/>
    <property type="molecule type" value="Genomic_DNA"/>
</dbReference>
<protein>
    <submittedName>
        <fullName evidence="2">Peroxide stress protein YaaA</fullName>
    </submittedName>
</protein>
<dbReference type="RefSeq" id="WP_204910794.1">
    <property type="nucleotide sequence ID" value="NZ_BAAAYR010000002.1"/>
</dbReference>
<proteinExistence type="predicted"/>
<dbReference type="Proteomes" id="UP001500767">
    <property type="component" value="Unassembled WGS sequence"/>
</dbReference>
<evidence type="ECO:0000256" key="1">
    <source>
        <dbReference type="SAM" id="MobiDB-lite"/>
    </source>
</evidence>
<dbReference type="Pfam" id="PF03883">
    <property type="entry name" value="H2O2_YaaD"/>
    <property type="match status" value="1"/>
</dbReference>
<sequence length="261" mass="27460">MLILLPPSEGKAAPARRGRPVDPAALPHPVLAPVREELLDALADVSGRPGAAEALGLSPGLADEVARNVSLRTTPARRAIDVYTGVLYAALDHATLTPAGRRRANRWVRVQSALWGPVAPTDAIAPYRLPMTASLPGVGTVAARWRAVLAPVMTELAGDGVVVDGRSSSYASVWRPTGDAAKAYLGVRVFSEVAGRRTVVSHAAKHTRGLVARWICEADRTPRTPKALAALVAEHRPCELVPDPRGGWFLDVDAPAAASVG</sequence>
<organism evidence="2 3">
    <name type="scientific">Microlunatus spumicola</name>
    <dbReference type="NCBI Taxonomy" id="81499"/>
    <lineage>
        <taxon>Bacteria</taxon>
        <taxon>Bacillati</taxon>
        <taxon>Actinomycetota</taxon>
        <taxon>Actinomycetes</taxon>
        <taxon>Propionibacteriales</taxon>
        <taxon>Propionibacteriaceae</taxon>
        <taxon>Microlunatus</taxon>
    </lineage>
</organism>